<evidence type="ECO:0000313" key="14">
    <source>
        <dbReference type="Proteomes" id="UP000234951"/>
    </source>
</evidence>
<reference evidence="13 15" key="2">
    <citation type="submission" date="2017-12" db="EMBL/GenBank/DDBJ databases">
        <title>Comparative Functional Genomics of Dry Heat Resistant strains isolated from the Viking Spacecraft.</title>
        <authorList>
            <person name="Seuylemezian A."/>
            <person name="Cooper K."/>
            <person name="Vaishampayan P."/>
        </authorList>
    </citation>
    <scope>NUCLEOTIDE SEQUENCE [LARGE SCALE GENOMIC DNA]</scope>
    <source>
        <strain evidence="13 15">ATCC 29669</strain>
    </source>
</reference>
<dbReference type="Proteomes" id="UP000234951">
    <property type="component" value="Unassembled WGS sequence"/>
</dbReference>
<evidence type="ECO:0000256" key="8">
    <source>
        <dbReference type="ARBA" id="ARBA00075111"/>
    </source>
</evidence>
<comment type="subunit">
    <text evidence="1">Monomer.</text>
</comment>
<gene>
    <name evidence="12" type="ORF">CU635_11965</name>
    <name evidence="13" type="ORF">CVD25_14300</name>
</gene>
<sequence>MIIDSIETATRTEIRSLQQKRLKKTTERVYQHVPFYRKKFNENGFNPERNLGLNDMVDLPFTTKADLRKGYPFGLLAVPKTELVRLHASSGTSGKPTVVGYTKHDIEMWSEIVARSIATAGGEPGEILHNAYGYGLFTGGLGLHYGSERLGMVTVPISGGNTQRQIMLIEDFQPTVICGTPSYVLNIAETMEEMGKKPAATSLRYGILGAEPWSEEMRRKIEEKLAIKACDIYGLSEVIGPGVAIECHEEQNGLHIAEDHFYAEVIDPETLEPLADGDDGELVFTSLTKEAFPVIRYRTGDVASLNKEKCRCGRTTARMSRIKGRIDDMLNVNGVNVFPSEIEHSMLKMKELAPHYQIHMLQKRSFKVLELHVEITEECFKAIDFDLAHDKIRQLERKLKAALKSSCLIAMDTVIREPKSIPRSEGKALRVIDRRNEQGNFAL</sequence>
<dbReference type="EMBL" id="PGVA01000026">
    <property type="protein sequence ID" value="PLR82512.1"/>
    <property type="molecule type" value="Genomic_DNA"/>
</dbReference>
<dbReference type="RefSeq" id="WP_101577599.1">
    <property type="nucleotide sequence ID" value="NZ_PGVA01000026.1"/>
</dbReference>
<feature type="domain" description="AMP-dependent synthetase/ligase" evidence="10">
    <location>
        <begin position="80"/>
        <end position="284"/>
    </location>
</feature>
<keyword evidence="3 9" id="KW-0547">Nucleotide-binding</keyword>
<keyword evidence="15" id="KW-1185">Reference proteome</keyword>
<dbReference type="PIRSF" id="PIRSF006444">
    <property type="entry name" value="PaaK"/>
    <property type="match status" value="1"/>
</dbReference>
<comment type="caution">
    <text evidence="12">The sequence shown here is derived from an EMBL/GenBank/DDBJ whole genome shotgun (WGS) entry which is preliminary data.</text>
</comment>
<dbReference type="PANTHER" id="PTHR43439">
    <property type="entry name" value="PHENYLACETATE-COENZYME A LIGASE"/>
    <property type="match status" value="1"/>
</dbReference>
<evidence type="ECO:0000256" key="4">
    <source>
        <dbReference type="ARBA" id="ARBA00060591"/>
    </source>
</evidence>
<dbReference type="Proteomes" id="UP000235114">
    <property type="component" value="Unassembled WGS sequence"/>
</dbReference>
<evidence type="ECO:0000256" key="2">
    <source>
        <dbReference type="ARBA" id="ARBA00022598"/>
    </source>
</evidence>
<dbReference type="InterPro" id="IPR045851">
    <property type="entry name" value="AMP-bd_C_sf"/>
</dbReference>
<evidence type="ECO:0000256" key="5">
    <source>
        <dbReference type="ARBA" id="ARBA00061566"/>
    </source>
</evidence>
<dbReference type="Pfam" id="PF14535">
    <property type="entry name" value="AMP-binding_C_2"/>
    <property type="match status" value="1"/>
</dbReference>
<reference evidence="12 14" key="1">
    <citation type="submission" date="2017-11" db="EMBL/GenBank/DDBJ databases">
        <title>Comparitive Functional Genomics of Dry Heat Resistant strains isolated from the Viking Spacecraft.</title>
        <authorList>
            <person name="Seuylemezian A."/>
            <person name="Cooper K."/>
            <person name="Vaishampayan P."/>
        </authorList>
    </citation>
    <scope>NUCLEOTIDE SEQUENCE [LARGE SCALE GENOMIC DNA]</scope>
    <source>
        <strain evidence="12 14">M4.6</strain>
    </source>
</reference>
<evidence type="ECO:0000256" key="3">
    <source>
        <dbReference type="ARBA" id="ARBA00022741"/>
    </source>
</evidence>
<comment type="similarity">
    <text evidence="5 9">Belongs to the phenylacetyl-CoA ligase family.</text>
</comment>
<comment type="catalytic activity">
    <reaction evidence="9">
        <text>2-phenylacetate + ATP + CoA = phenylacetyl-CoA + AMP + diphosphate</text>
        <dbReference type="Rhea" id="RHEA:20956"/>
        <dbReference type="ChEBI" id="CHEBI:18401"/>
        <dbReference type="ChEBI" id="CHEBI:30616"/>
        <dbReference type="ChEBI" id="CHEBI:33019"/>
        <dbReference type="ChEBI" id="CHEBI:57287"/>
        <dbReference type="ChEBI" id="CHEBI:57390"/>
        <dbReference type="ChEBI" id="CHEBI:456215"/>
        <dbReference type="EC" id="6.2.1.30"/>
    </reaction>
</comment>
<organism evidence="12 14">
    <name type="scientific">Bacillus canaveralius</name>
    <dbReference type="NCBI Taxonomy" id="1403243"/>
    <lineage>
        <taxon>Bacteria</taxon>
        <taxon>Bacillati</taxon>
        <taxon>Bacillota</taxon>
        <taxon>Bacilli</taxon>
        <taxon>Bacillales</taxon>
        <taxon>Bacillaceae</taxon>
        <taxon>Bacillus</taxon>
    </lineage>
</organism>
<evidence type="ECO:0000313" key="15">
    <source>
        <dbReference type="Proteomes" id="UP000235114"/>
    </source>
</evidence>
<dbReference type="GO" id="GO:0000166">
    <property type="term" value="F:nucleotide binding"/>
    <property type="evidence" value="ECO:0007669"/>
    <property type="project" value="UniProtKB-KW"/>
</dbReference>
<dbReference type="GO" id="GO:0010124">
    <property type="term" value="P:phenylacetate catabolic process"/>
    <property type="evidence" value="ECO:0007669"/>
    <property type="project" value="UniProtKB-UniRule"/>
</dbReference>
<name>A0A2N5GLJ8_9BACI</name>
<dbReference type="Pfam" id="PF00501">
    <property type="entry name" value="AMP-binding"/>
    <property type="match status" value="1"/>
</dbReference>
<dbReference type="PANTHER" id="PTHR43439:SF1">
    <property type="entry name" value="PHENYLACETATE-COENZYME A LIGASE"/>
    <property type="match status" value="1"/>
</dbReference>
<dbReference type="OrthoDB" id="580775at2"/>
<comment type="function">
    <text evidence="9">Catalyzes the activation of phenylacetic acid (PA) to phenylacetyl-CoA (PA-CoA).</text>
</comment>
<accession>A0A2N5GLJ8</accession>
<dbReference type="InterPro" id="IPR051414">
    <property type="entry name" value="Adenylate-forming_Reductase"/>
</dbReference>
<evidence type="ECO:0000259" key="11">
    <source>
        <dbReference type="Pfam" id="PF14535"/>
    </source>
</evidence>
<comment type="pathway">
    <text evidence="4 9">Aromatic compound metabolism; phenylacetate degradation.</text>
</comment>
<dbReference type="GO" id="GO:0047475">
    <property type="term" value="F:phenylacetate-CoA ligase activity"/>
    <property type="evidence" value="ECO:0007669"/>
    <property type="project" value="UniProtKB-EC"/>
</dbReference>
<dbReference type="InterPro" id="IPR000873">
    <property type="entry name" value="AMP-dep_synth/lig_dom"/>
</dbReference>
<protein>
    <recommendedName>
        <fullName evidence="7 9">Phenylacetate-coenzyme A ligase</fullName>
        <ecNumber evidence="6 9">6.2.1.30</ecNumber>
    </recommendedName>
    <alternativeName>
        <fullName evidence="8 9">Phenylacetyl-CoA ligase</fullName>
    </alternativeName>
</protein>
<dbReference type="FunFam" id="3.40.50.12780:FF:000016">
    <property type="entry name" value="Phenylacetate-coenzyme A ligase"/>
    <property type="match status" value="1"/>
</dbReference>
<feature type="domain" description="AMP-dependent ligase C-terminal" evidence="11">
    <location>
        <begin position="334"/>
        <end position="435"/>
    </location>
</feature>
<dbReference type="EMBL" id="PGVD01000037">
    <property type="protein sequence ID" value="PLR95683.1"/>
    <property type="molecule type" value="Genomic_DNA"/>
</dbReference>
<dbReference type="AlphaFoldDB" id="A0A2N5GLJ8"/>
<evidence type="ECO:0000313" key="13">
    <source>
        <dbReference type="EMBL" id="PLR95683.1"/>
    </source>
</evidence>
<evidence type="ECO:0000256" key="1">
    <source>
        <dbReference type="ARBA" id="ARBA00011245"/>
    </source>
</evidence>
<evidence type="ECO:0000259" key="10">
    <source>
        <dbReference type="Pfam" id="PF00501"/>
    </source>
</evidence>
<dbReference type="SUPFAM" id="SSF56801">
    <property type="entry name" value="Acetyl-CoA synthetase-like"/>
    <property type="match status" value="1"/>
</dbReference>
<dbReference type="InterPro" id="IPR011880">
    <property type="entry name" value="PA_CoA_ligase"/>
</dbReference>
<keyword evidence="2 9" id="KW-0436">Ligase</keyword>
<evidence type="ECO:0000256" key="7">
    <source>
        <dbReference type="ARBA" id="ARBA00068695"/>
    </source>
</evidence>
<dbReference type="EC" id="6.2.1.30" evidence="6 9"/>
<dbReference type="Gene3D" id="3.30.300.30">
    <property type="match status" value="1"/>
</dbReference>
<dbReference type="Gene3D" id="3.40.50.12780">
    <property type="entry name" value="N-terminal domain of ligase-like"/>
    <property type="match status" value="1"/>
</dbReference>
<dbReference type="InterPro" id="IPR042099">
    <property type="entry name" value="ANL_N_sf"/>
</dbReference>
<evidence type="ECO:0000256" key="9">
    <source>
        <dbReference type="PIRNR" id="PIRNR006444"/>
    </source>
</evidence>
<dbReference type="CDD" id="cd05913">
    <property type="entry name" value="PaaK"/>
    <property type="match status" value="1"/>
</dbReference>
<dbReference type="UniPathway" id="UPA00930"/>
<evidence type="ECO:0000313" key="12">
    <source>
        <dbReference type="EMBL" id="PLR82512.1"/>
    </source>
</evidence>
<evidence type="ECO:0000256" key="6">
    <source>
        <dbReference type="ARBA" id="ARBA00066629"/>
    </source>
</evidence>
<proteinExistence type="inferred from homology"/>
<dbReference type="InterPro" id="IPR028154">
    <property type="entry name" value="AMP-dep_Lig_C"/>
</dbReference>